<gene>
    <name evidence="1" type="ORF">ACFQNG_01125</name>
</gene>
<dbReference type="Proteomes" id="UP001596500">
    <property type="component" value="Unassembled WGS sequence"/>
</dbReference>
<name>A0ABW2RFM5_9BACL</name>
<evidence type="ECO:0008006" key="3">
    <source>
        <dbReference type="Google" id="ProtNLM"/>
    </source>
</evidence>
<accession>A0ABW2RFM5</accession>
<evidence type="ECO:0000313" key="2">
    <source>
        <dbReference type="Proteomes" id="UP001596500"/>
    </source>
</evidence>
<dbReference type="RefSeq" id="WP_379862951.1">
    <property type="nucleotide sequence ID" value="NZ_JBHTBW010000004.1"/>
</dbReference>
<comment type="caution">
    <text evidence="1">The sequence shown here is derived from an EMBL/GenBank/DDBJ whole genome shotgun (WGS) entry which is preliminary data.</text>
</comment>
<sequence>MLKGVLLMVNLLLLALFGWGTVQQIKNQQATNQVMREVAHNVELTKQLTEETNRQLAPLRETSATIEAMNAKLAGTEGKLQNMNRSVDRVIASEQKIIDGLDRLNGSTRTVVGQLETLARQNERLVPTAAGVSSQTAEENRYIQSLSGLTNTSIAELSELNRKFKWLSYLPH</sequence>
<dbReference type="EMBL" id="JBHTBW010000004">
    <property type="protein sequence ID" value="MFC7439768.1"/>
    <property type="molecule type" value="Genomic_DNA"/>
</dbReference>
<evidence type="ECO:0000313" key="1">
    <source>
        <dbReference type="EMBL" id="MFC7439768.1"/>
    </source>
</evidence>
<keyword evidence="2" id="KW-1185">Reference proteome</keyword>
<organism evidence="1 2">
    <name type="scientific">Laceyella putida</name>
    <dbReference type="NCBI Taxonomy" id="110101"/>
    <lineage>
        <taxon>Bacteria</taxon>
        <taxon>Bacillati</taxon>
        <taxon>Bacillota</taxon>
        <taxon>Bacilli</taxon>
        <taxon>Bacillales</taxon>
        <taxon>Thermoactinomycetaceae</taxon>
        <taxon>Laceyella</taxon>
    </lineage>
</organism>
<proteinExistence type="predicted"/>
<reference evidence="2" key="1">
    <citation type="journal article" date="2019" name="Int. J. Syst. Evol. Microbiol.">
        <title>The Global Catalogue of Microorganisms (GCM) 10K type strain sequencing project: providing services to taxonomists for standard genome sequencing and annotation.</title>
        <authorList>
            <consortium name="The Broad Institute Genomics Platform"/>
            <consortium name="The Broad Institute Genome Sequencing Center for Infectious Disease"/>
            <person name="Wu L."/>
            <person name="Ma J."/>
        </authorList>
    </citation>
    <scope>NUCLEOTIDE SEQUENCE [LARGE SCALE GENOMIC DNA]</scope>
    <source>
        <strain evidence="2">CGMCC 1.12942</strain>
    </source>
</reference>
<protein>
    <recommendedName>
        <fullName evidence="3">DUF948 domain-containing protein</fullName>
    </recommendedName>
</protein>